<gene>
    <name evidence="5" type="ORF">J2S43_008075</name>
</gene>
<evidence type="ECO:0000256" key="1">
    <source>
        <dbReference type="ARBA" id="ARBA00022729"/>
    </source>
</evidence>
<dbReference type="GO" id="GO:0016787">
    <property type="term" value="F:hydrolase activity"/>
    <property type="evidence" value="ECO:0007669"/>
    <property type="project" value="UniProtKB-KW"/>
</dbReference>
<dbReference type="Pfam" id="PF01551">
    <property type="entry name" value="Peptidase_M23"/>
    <property type="match status" value="1"/>
</dbReference>
<evidence type="ECO:0000256" key="3">
    <source>
        <dbReference type="SAM" id="SignalP"/>
    </source>
</evidence>
<sequence length="421" mass="44243">MKSYRSALVALLTLAFIAPGPAPAVADPRDDQRRIEREVAKAAAILEGATDRARAAARSLAAATAGLPPAQARAEQARGRVAAAQAAADTAERKADAARAAQNAATGRFARAERDVEAAREKLGDLAAASFKGGNIGTLNVLIDANPTTFADRLGYVDRVLDTQRGALTRVVSARGAARDAQNTATTAREAADAAAADAAAKLAGAQAAQRVADDAVAAVQSLTDQRRAALGVAQQERSASLARYRDARGAESRVAAEVRAWENSRRRRARGGGATNGGVTRMRAGARLLMPVRGWKSSDYGWRFDPYYKVWQLHSGVDLAAGGGQPIRAADDGEVIRAGWANGYGNFTCVAHGDVAGQGVSTCYGHQSRILVHRGQHVRRGQLIGRVGTTGASTGYHLHFEVRLDGTPKQPLNWLPGCLC</sequence>
<dbReference type="RefSeq" id="WP_306838501.1">
    <property type="nucleotide sequence ID" value="NZ_JAUSRA010000001.1"/>
</dbReference>
<accession>A0ABT9N7R0</accession>
<name>A0ABT9N7R0_9ACTN</name>
<reference evidence="5 6" key="1">
    <citation type="submission" date="2023-07" db="EMBL/GenBank/DDBJ databases">
        <title>Sequencing the genomes of 1000 actinobacteria strains.</title>
        <authorList>
            <person name="Klenk H.-P."/>
        </authorList>
    </citation>
    <scope>NUCLEOTIDE SEQUENCE [LARGE SCALE GENOMIC DNA]</scope>
    <source>
        <strain evidence="5 6">DSM 44710</strain>
    </source>
</reference>
<dbReference type="Gene3D" id="2.70.70.10">
    <property type="entry name" value="Glucose Permease (Domain IIA)"/>
    <property type="match status" value="1"/>
</dbReference>
<protein>
    <submittedName>
        <fullName evidence="5">Murein DD-endopeptidase MepM/ murein hydrolase activator NlpD</fullName>
    </submittedName>
</protein>
<keyword evidence="1 3" id="KW-0732">Signal</keyword>
<keyword evidence="5" id="KW-0378">Hydrolase</keyword>
<dbReference type="SUPFAM" id="SSF51261">
    <property type="entry name" value="Duplicated hybrid motif"/>
    <property type="match status" value="1"/>
</dbReference>
<dbReference type="EMBL" id="JAUSRA010000001">
    <property type="protein sequence ID" value="MDP9799563.1"/>
    <property type="molecule type" value="Genomic_DNA"/>
</dbReference>
<feature type="coiled-coil region" evidence="2">
    <location>
        <begin position="74"/>
        <end position="129"/>
    </location>
</feature>
<dbReference type="PANTHER" id="PTHR21666">
    <property type="entry name" value="PEPTIDASE-RELATED"/>
    <property type="match status" value="1"/>
</dbReference>
<feature type="domain" description="M23ase beta-sheet core" evidence="4">
    <location>
        <begin position="314"/>
        <end position="412"/>
    </location>
</feature>
<evidence type="ECO:0000313" key="6">
    <source>
        <dbReference type="Proteomes" id="UP001240984"/>
    </source>
</evidence>
<dbReference type="InterPro" id="IPR016047">
    <property type="entry name" value="M23ase_b-sheet_dom"/>
</dbReference>
<dbReference type="CDD" id="cd12797">
    <property type="entry name" value="M23_peptidase"/>
    <property type="match status" value="1"/>
</dbReference>
<dbReference type="PANTHER" id="PTHR21666:SF289">
    <property type="entry name" value="L-ALA--D-GLU ENDOPEPTIDASE"/>
    <property type="match status" value="1"/>
</dbReference>
<dbReference type="Proteomes" id="UP001240984">
    <property type="component" value="Unassembled WGS sequence"/>
</dbReference>
<feature type="chain" id="PRO_5046903416" evidence="3">
    <location>
        <begin position="27"/>
        <end position="421"/>
    </location>
</feature>
<keyword evidence="2" id="KW-0175">Coiled coil</keyword>
<keyword evidence="6" id="KW-1185">Reference proteome</keyword>
<organism evidence="5 6">
    <name type="scientific">Catenuloplanes nepalensis</name>
    <dbReference type="NCBI Taxonomy" id="587533"/>
    <lineage>
        <taxon>Bacteria</taxon>
        <taxon>Bacillati</taxon>
        <taxon>Actinomycetota</taxon>
        <taxon>Actinomycetes</taxon>
        <taxon>Micromonosporales</taxon>
        <taxon>Micromonosporaceae</taxon>
        <taxon>Catenuloplanes</taxon>
    </lineage>
</organism>
<evidence type="ECO:0000256" key="2">
    <source>
        <dbReference type="SAM" id="Coils"/>
    </source>
</evidence>
<feature type="signal peptide" evidence="3">
    <location>
        <begin position="1"/>
        <end position="26"/>
    </location>
</feature>
<dbReference type="InterPro" id="IPR011055">
    <property type="entry name" value="Dup_hybrid_motif"/>
</dbReference>
<evidence type="ECO:0000313" key="5">
    <source>
        <dbReference type="EMBL" id="MDP9799563.1"/>
    </source>
</evidence>
<evidence type="ECO:0000259" key="4">
    <source>
        <dbReference type="Pfam" id="PF01551"/>
    </source>
</evidence>
<comment type="caution">
    <text evidence="5">The sequence shown here is derived from an EMBL/GenBank/DDBJ whole genome shotgun (WGS) entry which is preliminary data.</text>
</comment>
<proteinExistence type="predicted"/>
<dbReference type="InterPro" id="IPR050570">
    <property type="entry name" value="Cell_wall_metabolism_enzyme"/>
</dbReference>